<dbReference type="SUPFAM" id="SSF54862">
    <property type="entry name" value="4Fe-4S ferredoxins"/>
    <property type="match status" value="1"/>
</dbReference>
<keyword evidence="13" id="KW-0411">Iron-sulfur</keyword>
<dbReference type="PROSITE" id="PS00198">
    <property type="entry name" value="4FE4S_FER_1"/>
    <property type="match status" value="1"/>
</dbReference>
<dbReference type="OrthoDB" id="9794954at2"/>
<evidence type="ECO:0000256" key="1">
    <source>
        <dbReference type="ARBA" id="ARBA00001917"/>
    </source>
</evidence>
<dbReference type="GO" id="GO:0051536">
    <property type="term" value="F:iron-sulfur cluster binding"/>
    <property type="evidence" value="ECO:0007669"/>
    <property type="project" value="UniProtKB-KW"/>
</dbReference>
<evidence type="ECO:0000256" key="8">
    <source>
        <dbReference type="ARBA" id="ARBA00022643"/>
    </source>
</evidence>
<keyword evidence="21" id="KW-1185">Reference proteome</keyword>
<dbReference type="AlphaFoldDB" id="A0A285GH20"/>
<dbReference type="Proteomes" id="UP000219573">
    <property type="component" value="Unassembled WGS sequence"/>
</dbReference>
<keyword evidence="8" id="KW-0288">FMN</keyword>
<dbReference type="GO" id="GO:0004589">
    <property type="term" value="F:dihydroorotate dehydrogenase (NAD+) activity"/>
    <property type="evidence" value="ECO:0007669"/>
    <property type="project" value="UniProtKB-EC"/>
</dbReference>
<keyword evidence="9" id="KW-0479">Metal-binding</keyword>
<comment type="similarity">
    <text evidence="4">Belongs to the dihydropyrimidine dehydrogenase family.</text>
</comment>
<dbReference type="GO" id="GO:0006207">
    <property type="term" value="P:'de novo' pyrimidine nucleobase biosynthetic process"/>
    <property type="evidence" value="ECO:0007669"/>
    <property type="project" value="InterPro"/>
</dbReference>
<dbReference type="Gene3D" id="3.30.70.20">
    <property type="match status" value="1"/>
</dbReference>
<evidence type="ECO:0000256" key="18">
    <source>
        <dbReference type="ARBA" id="ARBA00048996"/>
    </source>
</evidence>
<evidence type="ECO:0000259" key="19">
    <source>
        <dbReference type="PROSITE" id="PS51379"/>
    </source>
</evidence>
<dbReference type="InterPro" id="IPR001295">
    <property type="entry name" value="Dihydroorotate_DH_CS"/>
</dbReference>
<dbReference type="GO" id="GO:0005737">
    <property type="term" value="C:cytoplasm"/>
    <property type="evidence" value="ECO:0007669"/>
    <property type="project" value="InterPro"/>
</dbReference>
<dbReference type="Gene3D" id="3.20.20.70">
    <property type="entry name" value="Aldolase class I"/>
    <property type="match status" value="1"/>
</dbReference>
<evidence type="ECO:0000256" key="7">
    <source>
        <dbReference type="ARBA" id="ARBA00022630"/>
    </source>
</evidence>
<sequence>MADIGIELLNMDLKNPVMPAAGPPVKDAKAASLAVKGGAGAIVTKTISVKGAEVSRPCIAKIEGGMLNSELWSELEPEIWLTEEYPQIKELGLPVIIGLGYSAEEIKTLAPQVAEFADCLELSTHYLGGDTTPVVEAIKAAKSSADLPVLVKLSPQVDIPKFAQAAEEAGADGIVLINSFGPCLDIDINSGKALLGNNYGYGWLSGRAIFPLALRCVFEAAQAVDIPIIGVGGVSTGEDAIKMMMAGASAVQICTAAMVKGADIYGRVAQEMADFLEEKGYGSLAEIKGLALTEIKEEKNLKKEVPYVSDDCCQCNICVKVCPYDALAFDDKLEIDSDKCFGCGFCVTSCPTEVLKWSRR</sequence>
<evidence type="ECO:0000256" key="6">
    <source>
        <dbReference type="ARBA" id="ARBA00018101"/>
    </source>
</evidence>
<evidence type="ECO:0000256" key="2">
    <source>
        <dbReference type="ARBA" id="ARBA00003616"/>
    </source>
</evidence>
<dbReference type="Gene3D" id="2.30.26.10">
    <property type="entry name" value="Dihydroorotate Dehydrogenase A, chain A, domain 2"/>
    <property type="match status" value="1"/>
</dbReference>
<feature type="domain" description="4Fe-4S ferredoxin-type" evidence="19">
    <location>
        <begin position="331"/>
        <end position="360"/>
    </location>
</feature>
<dbReference type="PROSITE" id="PS51379">
    <property type="entry name" value="4FE4S_FER_2"/>
    <property type="match status" value="2"/>
</dbReference>
<dbReference type="GO" id="GO:0044205">
    <property type="term" value="P:'de novo' UMP biosynthetic process"/>
    <property type="evidence" value="ECO:0007669"/>
    <property type="project" value="UniProtKB-UniPathway"/>
</dbReference>
<dbReference type="UniPathway" id="UPA00070"/>
<comment type="function">
    <text evidence="2">Catalyzes the conversion of dihydroorotate to orotate with NAD(+) as electron acceptor.</text>
</comment>
<dbReference type="InterPro" id="IPR013785">
    <property type="entry name" value="Aldolase_TIM"/>
</dbReference>
<dbReference type="EC" id="1.3.1.14" evidence="5"/>
<evidence type="ECO:0000313" key="20">
    <source>
        <dbReference type="EMBL" id="SNY22623.1"/>
    </source>
</evidence>
<dbReference type="InterPro" id="IPR023359">
    <property type="entry name" value="Dihydro_DH_chainA_dom2"/>
</dbReference>
<dbReference type="SUPFAM" id="SSF51395">
    <property type="entry name" value="FMN-linked oxidoreductases"/>
    <property type="match status" value="1"/>
</dbReference>
<keyword evidence="11" id="KW-0560">Oxidoreductase</keyword>
<evidence type="ECO:0000256" key="12">
    <source>
        <dbReference type="ARBA" id="ARBA00023004"/>
    </source>
</evidence>
<reference evidence="21" key="1">
    <citation type="submission" date="2017-09" db="EMBL/GenBank/DDBJ databases">
        <authorList>
            <person name="Varghese N."/>
            <person name="Submissions S."/>
        </authorList>
    </citation>
    <scope>NUCLEOTIDE SEQUENCE [LARGE SCALE GENOMIC DNA]</scope>
    <source>
        <strain evidence="21">MSL47</strain>
    </source>
</reference>
<name>A0A285GH20_9FIRM</name>
<evidence type="ECO:0000256" key="10">
    <source>
        <dbReference type="ARBA" id="ARBA00022975"/>
    </source>
</evidence>
<dbReference type="Pfam" id="PF12838">
    <property type="entry name" value="Fer4_7"/>
    <property type="match status" value="1"/>
</dbReference>
<evidence type="ECO:0000256" key="4">
    <source>
        <dbReference type="ARBA" id="ARBA00010804"/>
    </source>
</evidence>
<dbReference type="PANTHER" id="PTHR48109:SF1">
    <property type="entry name" value="DIHYDROOROTATE DEHYDROGENASE (FUMARATE)"/>
    <property type="match status" value="1"/>
</dbReference>
<evidence type="ECO:0000256" key="16">
    <source>
        <dbReference type="ARBA" id="ARBA00032046"/>
    </source>
</evidence>
<evidence type="ECO:0000256" key="3">
    <source>
        <dbReference type="ARBA" id="ARBA00004715"/>
    </source>
</evidence>
<keyword evidence="7" id="KW-0285">Flavoprotein</keyword>
<evidence type="ECO:0000256" key="15">
    <source>
        <dbReference type="ARBA" id="ARBA00030119"/>
    </source>
</evidence>
<accession>A0A285GH20</accession>
<keyword evidence="12" id="KW-0408">Iron</keyword>
<dbReference type="EMBL" id="OBDZ01000007">
    <property type="protein sequence ID" value="SNY22623.1"/>
    <property type="molecule type" value="Genomic_DNA"/>
</dbReference>
<dbReference type="InterPro" id="IPR017900">
    <property type="entry name" value="4Fe4S_Fe_S_CS"/>
</dbReference>
<gene>
    <name evidence="20" type="ORF">SAMN06265827_10790</name>
</gene>
<comment type="pathway">
    <text evidence="3">Pyrimidine metabolism; UMP biosynthesis via de novo pathway; orotate from (S)-dihydroorotate (NAD(+) route): step 1/1.</text>
</comment>
<evidence type="ECO:0000256" key="11">
    <source>
        <dbReference type="ARBA" id="ARBA00023002"/>
    </source>
</evidence>
<dbReference type="InterPro" id="IPR005720">
    <property type="entry name" value="Dihydroorotate_DH_cat"/>
</dbReference>
<keyword evidence="10" id="KW-0665">Pyrimidine biosynthesis</keyword>
<dbReference type="PROSITE" id="PS00912">
    <property type="entry name" value="DHODEHASE_2"/>
    <property type="match status" value="1"/>
</dbReference>
<dbReference type="InterPro" id="IPR050074">
    <property type="entry name" value="DHO_dehydrogenase"/>
</dbReference>
<evidence type="ECO:0000256" key="17">
    <source>
        <dbReference type="ARBA" id="ARBA00032722"/>
    </source>
</evidence>
<feature type="domain" description="4Fe-4S ferredoxin-type" evidence="19">
    <location>
        <begin position="303"/>
        <end position="330"/>
    </location>
</feature>
<evidence type="ECO:0000313" key="21">
    <source>
        <dbReference type="Proteomes" id="UP000219573"/>
    </source>
</evidence>
<comment type="catalytic activity">
    <reaction evidence="18">
        <text>(S)-dihydroorotate + NAD(+) = orotate + NADH + H(+)</text>
        <dbReference type="Rhea" id="RHEA:13513"/>
        <dbReference type="ChEBI" id="CHEBI:15378"/>
        <dbReference type="ChEBI" id="CHEBI:30839"/>
        <dbReference type="ChEBI" id="CHEBI:30864"/>
        <dbReference type="ChEBI" id="CHEBI:57540"/>
        <dbReference type="ChEBI" id="CHEBI:57945"/>
        <dbReference type="EC" id="1.3.1.14"/>
    </reaction>
</comment>
<dbReference type="PANTHER" id="PTHR48109">
    <property type="entry name" value="DIHYDROOROTATE DEHYDROGENASE (QUINONE), MITOCHONDRIAL-RELATED"/>
    <property type="match status" value="1"/>
</dbReference>
<proteinExistence type="inferred from homology"/>
<evidence type="ECO:0000256" key="5">
    <source>
        <dbReference type="ARBA" id="ARBA00012061"/>
    </source>
</evidence>
<protein>
    <recommendedName>
        <fullName evidence="6">Dihydroorotate dehydrogenase B (NAD(+)), catalytic subunit</fullName>
        <ecNumber evidence="5">1.3.1.14</ecNumber>
    </recommendedName>
    <alternativeName>
        <fullName evidence="14">Dihydroorotate oxidase B</fullName>
    </alternativeName>
    <alternativeName>
        <fullName evidence="17">Dihydrothymine dehydrogenase</fullName>
    </alternativeName>
    <alternativeName>
        <fullName evidence="15">Dihydrouracil dehydrogenase</fullName>
    </alternativeName>
    <alternativeName>
        <fullName evidence="16">Orotate reductase (NADH)</fullName>
    </alternativeName>
</protein>
<organism evidence="20 21">
    <name type="scientific">Orenia metallireducens</name>
    <dbReference type="NCBI Taxonomy" id="1413210"/>
    <lineage>
        <taxon>Bacteria</taxon>
        <taxon>Bacillati</taxon>
        <taxon>Bacillota</taxon>
        <taxon>Clostridia</taxon>
        <taxon>Halanaerobiales</taxon>
        <taxon>Halobacteroidaceae</taxon>
        <taxon>Orenia</taxon>
    </lineage>
</organism>
<evidence type="ECO:0000256" key="14">
    <source>
        <dbReference type="ARBA" id="ARBA00029718"/>
    </source>
</evidence>
<dbReference type="RefSeq" id="WP_097017277.1">
    <property type="nucleotide sequence ID" value="NZ_OBDZ01000007.1"/>
</dbReference>
<dbReference type="Pfam" id="PF01180">
    <property type="entry name" value="DHO_dh"/>
    <property type="match status" value="1"/>
</dbReference>
<dbReference type="InterPro" id="IPR017896">
    <property type="entry name" value="4Fe4S_Fe-S-bd"/>
</dbReference>
<evidence type="ECO:0000256" key="9">
    <source>
        <dbReference type="ARBA" id="ARBA00022723"/>
    </source>
</evidence>
<dbReference type="GO" id="GO:0046872">
    <property type="term" value="F:metal ion binding"/>
    <property type="evidence" value="ECO:0007669"/>
    <property type="project" value="UniProtKB-KW"/>
</dbReference>
<evidence type="ECO:0000256" key="13">
    <source>
        <dbReference type="ARBA" id="ARBA00023014"/>
    </source>
</evidence>
<comment type="cofactor">
    <cofactor evidence="1">
        <name>FMN</name>
        <dbReference type="ChEBI" id="CHEBI:58210"/>
    </cofactor>
</comment>